<keyword evidence="2" id="KW-1185">Reference proteome</keyword>
<dbReference type="Gene3D" id="3.10.280.10">
    <property type="entry name" value="Mitochondrial glycoprotein"/>
    <property type="match status" value="1"/>
</dbReference>
<evidence type="ECO:0000313" key="1">
    <source>
        <dbReference type="EMBL" id="MCL7041495.1"/>
    </source>
</evidence>
<comment type="caution">
    <text evidence="1">The sequence shown here is derived from an EMBL/GenBank/DDBJ whole genome shotgun (WGS) entry which is preliminary data.</text>
</comment>
<gene>
    <name evidence="1" type="ORF">MKW94_025977</name>
</gene>
<protein>
    <recommendedName>
        <fullName evidence="3">Mitochondrial glycoprotein</fullName>
    </recommendedName>
</protein>
<organism evidence="1 2">
    <name type="scientific">Papaver nudicaule</name>
    <name type="common">Iceland poppy</name>
    <dbReference type="NCBI Taxonomy" id="74823"/>
    <lineage>
        <taxon>Eukaryota</taxon>
        <taxon>Viridiplantae</taxon>
        <taxon>Streptophyta</taxon>
        <taxon>Embryophyta</taxon>
        <taxon>Tracheophyta</taxon>
        <taxon>Spermatophyta</taxon>
        <taxon>Magnoliopsida</taxon>
        <taxon>Ranunculales</taxon>
        <taxon>Papaveraceae</taxon>
        <taxon>Papaveroideae</taxon>
        <taxon>Papaver</taxon>
    </lineage>
</organism>
<dbReference type="InterPro" id="IPR036561">
    <property type="entry name" value="MAM33_sf"/>
</dbReference>
<dbReference type="AlphaFoldDB" id="A0AA41VHQ7"/>
<dbReference type="GO" id="GO:0005759">
    <property type="term" value="C:mitochondrial matrix"/>
    <property type="evidence" value="ECO:0007669"/>
    <property type="project" value="InterPro"/>
</dbReference>
<dbReference type="SUPFAM" id="SSF54529">
    <property type="entry name" value="Mitochondrial glycoprotein MAM33-like"/>
    <property type="match status" value="1"/>
</dbReference>
<proteinExistence type="predicted"/>
<evidence type="ECO:0000313" key="2">
    <source>
        <dbReference type="Proteomes" id="UP001177140"/>
    </source>
</evidence>
<name>A0AA41VHQ7_PAPNU</name>
<evidence type="ECO:0008006" key="3">
    <source>
        <dbReference type="Google" id="ProtNLM"/>
    </source>
</evidence>
<accession>A0AA41VHQ7</accession>
<dbReference type="PANTHER" id="PTHR10826">
    <property type="entry name" value="COMPLEMENT COMPONENT 1"/>
    <property type="match status" value="1"/>
</dbReference>
<sequence>MTTRRSLINIFNRSYSAAVRDSAELTNIIKSELEHERNTIPFYLTKNELGSLGSFVLEWDKPESKDVFLRRKNEFGEEIAVSALLGPPIAAEEEIAQEGLFPNTGLMKVGIKKPGLSSILQFDCGCIGKCEGGSQFSIQNAYYLSSSTSLGDSVYKGPLFRTLDPQLQNALKDYLRARGIVEDFTDFLLHHLHKREYVQYMAWLQKLDSSVKA</sequence>
<dbReference type="InterPro" id="IPR003428">
    <property type="entry name" value="MAM33"/>
</dbReference>
<dbReference type="Pfam" id="PF02330">
    <property type="entry name" value="MAM33"/>
    <property type="match status" value="1"/>
</dbReference>
<reference evidence="1" key="1">
    <citation type="submission" date="2022-03" db="EMBL/GenBank/DDBJ databases">
        <title>A functionally conserved STORR gene fusion in Papaver species that diverged 16.8 million years ago.</title>
        <authorList>
            <person name="Catania T."/>
        </authorList>
    </citation>
    <scope>NUCLEOTIDE SEQUENCE</scope>
    <source>
        <strain evidence="1">S-191538</strain>
    </source>
</reference>
<dbReference type="EMBL" id="JAJJMA010224271">
    <property type="protein sequence ID" value="MCL7041495.1"/>
    <property type="molecule type" value="Genomic_DNA"/>
</dbReference>
<dbReference type="Proteomes" id="UP001177140">
    <property type="component" value="Unassembled WGS sequence"/>
</dbReference>
<dbReference type="PANTHER" id="PTHR10826:SF1">
    <property type="entry name" value="COMPLEMENT COMPONENT 1 Q SUBCOMPONENT-BINDING PROTEIN, MITOCHONDRIAL"/>
    <property type="match status" value="1"/>
</dbReference>